<dbReference type="AlphaFoldDB" id="A0A2I1GR66"/>
<comment type="caution">
    <text evidence="3">The sequence shown here is derived from an EMBL/GenBank/DDBJ whole genome shotgun (WGS) entry which is preliminary data.</text>
</comment>
<evidence type="ECO:0000256" key="1">
    <source>
        <dbReference type="SAM" id="Phobius"/>
    </source>
</evidence>
<keyword evidence="1" id="KW-0472">Membrane</keyword>
<name>A0A2I1GR66_9GLOM</name>
<evidence type="ECO:0000313" key="3">
    <source>
        <dbReference type="EMBL" id="PKY49024.1"/>
    </source>
</evidence>
<dbReference type="EMBL" id="LLXI01000695">
    <property type="protein sequence ID" value="PKY49024.1"/>
    <property type="molecule type" value="Genomic_DNA"/>
</dbReference>
<accession>A0A2I1GR66</accession>
<gene>
    <name evidence="3" type="ORF">RhiirA4_422630</name>
</gene>
<proteinExistence type="predicted"/>
<keyword evidence="2" id="KW-0732">Signal</keyword>
<evidence type="ECO:0000313" key="4">
    <source>
        <dbReference type="Proteomes" id="UP000234323"/>
    </source>
</evidence>
<feature type="chain" id="PRO_5014139178" evidence="2">
    <location>
        <begin position="17"/>
        <end position="123"/>
    </location>
</feature>
<keyword evidence="4" id="KW-1185">Reference proteome</keyword>
<reference evidence="3 4" key="1">
    <citation type="submission" date="2015-10" db="EMBL/GenBank/DDBJ databases">
        <title>Genome analyses suggest a sexual origin of heterokaryosis in a supposedly ancient asexual fungus.</title>
        <authorList>
            <person name="Ropars J."/>
            <person name="Sedzielewska K."/>
            <person name="Noel J."/>
            <person name="Charron P."/>
            <person name="Farinelli L."/>
            <person name="Marton T."/>
            <person name="Kruger M."/>
            <person name="Pelin A."/>
            <person name="Brachmann A."/>
            <person name="Corradi N."/>
        </authorList>
    </citation>
    <scope>NUCLEOTIDE SEQUENCE [LARGE SCALE GENOMIC DNA]</scope>
    <source>
        <strain evidence="3 4">A4</strain>
    </source>
</reference>
<keyword evidence="1" id="KW-1133">Transmembrane helix</keyword>
<protein>
    <submittedName>
        <fullName evidence="3">Uncharacterized protein</fullName>
    </submittedName>
</protein>
<organism evidence="3 4">
    <name type="scientific">Rhizophagus irregularis</name>
    <dbReference type="NCBI Taxonomy" id="588596"/>
    <lineage>
        <taxon>Eukaryota</taxon>
        <taxon>Fungi</taxon>
        <taxon>Fungi incertae sedis</taxon>
        <taxon>Mucoromycota</taxon>
        <taxon>Glomeromycotina</taxon>
        <taxon>Glomeromycetes</taxon>
        <taxon>Glomerales</taxon>
        <taxon>Glomeraceae</taxon>
        <taxon>Rhizophagus</taxon>
    </lineage>
</organism>
<dbReference type="Proteomes" id="UP000234323">
    <property type="component" value="Unassembled WGS sequence"/>
</dbReference>
<keyword evidence="1" id="KW-0812">Transmembrane</keyword>
<feature type="transmembrane region" description="Helical" evidence="1">
    <location>
        <begin position="66"/>
        <end position="92"/>
    </location>
</feature>
<evidence type="ECO:0000256" key="2">
    <source>
        <dbReference type="SAM" id="SignalP"/>
    </source>
</evidence>
<sequence length="123" mass="14359">MYHIWFLRSSWSSISASLLEITASTSESLDTRNFTFVRPGLWISVEIQKFYFFGSKSLTGIDAWKLVGLFLLLGSQFFGSLWIFLNVLVFGFRKFFSFLFNSIRIYTKKTKNGEEMNAYEDVK</sequence>
<feature type="signal peptide" evidence="2">
    <location>
        <begin position="1"/>
        <end position="16"/>
    </location>
</feature>